<protein>
    <submittedName>
        <fullName evidence="1">Uncharacterized protein</fullName>
    </submittedName>
</protein>
<sequence length="61" mass="7042">MDQLANPVQMVVESSQPGQRLTISFLQQTELLLHHIGLLQVAEGNNQTDVFQITYEVIWRY</sequence>
<evidence type="ECO:0000313" key="2">
    <source>
        <dbReference type="Proteomes" id="UP000053030"/>
    </source>
</evidence>
<organism evidence="1 2">
    <name type="scientific">Idiomarina zobellii</name>
    <dbReference type="NCBI Taxonomy" id="86103"/>
    <lineage>
        <taxon>Bacteria</taxon>
        <taxon>Pseudomonadati</taxon>
        <taxon>Pseudomonadota</taxon>
        <taxon>Gammaproteobacteria</taxon>
        <taxon>Alteromonadales</taxon>
        <taxon>Idiomarinaceae</taxon>
        <taxon>Idiomarina</taxon>
    </lineage>
</organism>
<reference evidence="1 2" key="1">
    <citation type="submission" date="2015-08" db="EMBL/GenBank/DDBJ databases">
        <title>Genome sequencing and assembly of the deep-sea bacterium Idiomarina zobellii.</title>
        <authorList>
            <person name="Mithoefer S.D."/>
            <person name="Rheaume B.A."/>
            <person name="MacLea K.S."/>
        </authorList>
    </citation>
    <scope>NUCLEOTIDE SEQUENCE [LARGE SCALE GENOMIC DNA]</scope>
    <source>
        <strain evidence="1 2">KMM 231</strain>
    </source>
</reference>
<comment type="caution">
    <text evidence="1">The sequence shown here is derived from an EMBL/GenBank/DDBJ whole genome shotgun (WGS) entry which is preliminary data.</text>
</comment>
<accession>A0A837NGK0</accession>
<dbReference type="Proteomes" id="UP000053030">
    <property type="component" value="Unassembled WGS sequence"/>
</dbReference>
<proteinExistence type="predicted"/>
<dbReference type="EMBL" id="LHSG01000065">
    <property type="protein sequence ID" value="KPD20257.1"/>
    <property type="molecule type" value="Genomic_DNA"/>
</dbReference>
<gene>
    <name evidence="1" type="ORF">AFK76_12765</name>
</gene>
<dbReference type="AlphaFoldDB" id="A0A837NGK0"/>
<name>A0A837NGK0_9GAMM</name>
<evidence type="ECO:0000313" key="1">
    <source>
        <dbReference type="EMBL" id="KPD20257.1"/>
    </source>
</evidence>
<keyword evidence="2" id="KW-1185">Reference proteome</keyword>